<name>A0A3S2M5S9_ORYJA</name>
<evidence type="ECO:0000313" key="3">
    <source>
        <dbReference type="Proteomes" id="UP000283210"/>
    </source>
</evidence>
<feature type="compositionally biased region" description="Acidic residues" evidence="1">
    <location>
        <begin position="168"/>
        <end position="183"/>
    </location>
</feature>
<gene>
    <name evidence="2" type="ORF">OJAV_G00182490</name>
</gene>
<dbReference type="GO" id="GO:0070197">
    <property type="term" value="P:meiotic attachment of telomere to nuclear envelope"/>
    <property type="evidence" value="ECO:0007669"/>
    <property type="project" value="TreeGrafter"/>
</dbReference>
<dbReference type="GO" id="GO:0005637">
    <property type="term" value="C:nuclear inner membrane"/>
    <property type="evidence" value="ECO:0007669"/>
    <property type="project" value="TreeGrafter"/>
</dbReference>
<sequence length="224" mass="25329">MSSLQISGKETLRSAMSLRPFSFPLPETRYLRAGGGLIYKFKIRGGSSFRDEEISGGDSNNQELEEIIRAVLGNLEHLQPFSSVHYTAFPYRKRRARRCKRAGKKLRFYPFTVLLYLEKNLNCGKQIEKDKDVERRRKNSPLEDATAKGFFKDRALDPVTQHAKPEEDPTAFDEPEMTEDTEGDGGPPSSPGLLRRLLRHICGFLFGSDGGQTCNGNPQCNLRK</sequence>
<protein>
    <submittedName>
        <fullName evidence="2">Uncharacterized protein</fullName>
    </submittedName>
</protein>
<feature type="region of interest" description="Disordered" evidence="1">
    <location>
        <begin position="153"/>
        <end position="192"/>
    </location>
</feature>
<dbReference type="OrthoDB" id="6162963at2759"/>
<reference evidence="2 3" key="1">
    <citation type="submission" date="2018-11" db="EMBL/GenBank/DDBJ databases">
        <authorList>
            <person name="Lopez-Roques C."/>
            <person name="Donnadieu C."/>
            <person name="Bouchez O."/>
            <person name="Klopp C."/>
            <person name="Cabau C."/>
            <person name="Zahm M."/>
        </authorList>
    </citation>
    <scope>NUCLEOTIDE SEQUENCE [LARGE SCALE GENOMIC DNA]</scope>
    <source>
        <strain evidence="2">RS831</strain>
        <tissue evidence="2">Whole body</tissue>
    </source>
</reference>
<dbReference type="GO" id="GO:0007129">
    <property type="term" value="P:homologous chromosome pairing at meiosis"/>
    <property type="evidence" value="ECO:0007669"/>
    <property type="project" value="TreeGrafter"/>
</dbReference>
<dbReference type="PANTHER" id="PTHR35824:SF1">
    <property type="entry name" value="MEMBRANE-ANCHORED JUNCTION PROTEIN"/>
    <property type="match status" value="1"/>
</dbReference>
<keyword evidence="3" id="KW-1185">Reference proteome</keyword>
<proteinExistence type="predicted"/>
<dbReference type="GO" id="GO:0003677">
    <property type="term" value="F:DNA binding"/>
    <property type="evidence" value="ECO:0007669"/>
    <property type="project" value="InterPro"/>
</dbReference>
<dbReference type="EMBL" id="CM012454">
    <property type="protein sequence ID" value="RVE60600.1"/>
    <property type="molecule type" value="Genomic_DNA"/>
</dbReference>
<dbReference type="Proteomes" id="UP000283210">
    <property type="component" value="Chromosome 18"/>
</dbReference>
<dbReference type="PANTHER" id="PTHR35824">
    <property type="entry name" value="MEMBRANE-ANCHORED JUNCTION PROTEIN MAJIN"/>
    <property type="match status" value="1"/>
</dbReference>
<dbReference type="InterPro" id="IPR027816">
    <property type="entry name" value="MAJIN"/>
</dbReference>
<evidence type="ECO:0000256" key="1">
    <source>
        <dbReference type="SAM" id="MobiDB-lite"/>
    </source>
</evidence>
<evidence type="ECO:0000313" key="2">
    <source>
        <dbReference type="EMBL" id="RVE60600.1"/>
    </source>
</evidence>
<dbReference type="Pfam" id="PF15077">
    <property type="entry name" value="MAJIN"/>
    <property type="match status" value="1"/>
</dbReference>
<dbReference type="AlphaFoldDB" id="A0A3S2M5S9"/>
<reference evidence="2 3" key="2">
    <citation type="submission" date="2019-01" db="EMBL/GenBank/DDBJ databases">
        <title>A chromosome length genome reference of the Java medaka (oryzias javanicus).</title>
        <authorList>
            <person name="Herpin A."/>
            <person name="Takehana Y."/>
            <person name="Naruse K."/>
            <person name="Ansai S."/>
            <person name="Kawaguchi M."/>
        </authorList>
    </citation>
    <scope>NUCLEOTIDE SEQUENCE [LARGE SCALE GENOMIC DNA]</scope>
    <source>
        <strain evidence="2">RS831</strain>
        <tissue evidence="2">Whole body</tissue>
    </source>
</reference>
<organism evidence="2 3">
    <name type="scientific">Oryzias javanicus</name>
    <name type="common">Javanese ricefish</name>
    <name type="synonym">Aplocheilus javanicus</name>
    <dbReference type="NCBI Taxonomy" id="123683"/>
    <lineage>
        <taxon>Eukaryota</taxon>
        <taxon>Metazoa</taxon>
        <taxon>Chordata</taxon>
        <taxon>Craniata</taxon>
        <taxon>Vertebrata</taxon>
        <taxon>Euteleostomi</taxon>
        <taxon>Actinopterygii</taxon>
        <taxon>Neopterygii</taxon>
        <taxon>Teleostei</taxon>
        <taxon>Neoteleostei</taxon>
        <taxon>Acanthomorphata</taxon>
        <taxon>Ovalentaria</taxon>
        <taxon>Atherinomorphae</taxon>
        <taxon>Beloniformes</taxon>
        <taxon>Adrianichthyidae</taxon>
        <taxon>Oryziinae</taxon>
        <taxon>Oryzias</taxon>
    </lineage>
</organism>
<accession>A0A3S2M5S9</accession>